<evidence type="ECO:0000259" key="5">
    <source>
        <dbReference type="Pfam" id="PF01551"/>
    </source>
</evidence>
<dbReference type="KEGG" id="emt:CPZ25_007720"/>
<feature type="region of interest" description="Disordered" evidence="3">
    <location>
        <begin position="248"/>
        <end position="286"/>
    </location>
</feature>
<dbReference type="InterPro" id="IPR050570">
    <property type="entry name" value="Cell_wall_metabolism_enzyme"/>
</dbReference>
<dbReference type="Gene3D" id="2.70.70.10">
    <property type="entry name" value="Glucose Permease (Domain IIA)"/>
    <property type="match status" value="1"/>
</dbReference>
<feature type="region of interest" description="Disordered" evidence="3">
    <location>
        <begin position="171"/>
        <end position="196"/>
    </location>
</feature>
<evidence type="ECO:0000313" key="8">
    <source>
        <dbReference type="Proteomes" id="UP000218387"/>
    </source>
</evidence>
<reference evidence="7 8" key="1">
    <citation type="submission" date="2018-05" db="EMBL/GenBank/DDBJ databases">
        <title>Genome comparison of Eubacterium sp.</title>
        <authorList>
            <person name="Feng Y."/>
            <person name="Sanchez-Andrea I."/>
            <person name="Stams A.J.M."/>
            <person name="De Vos W.M."/>
        </authorList>
    </citation>
    <scope>NUCLEOTIDE SEQUENCE [LARGE SCALE GENOMIC DNA]</scope>
    <source>
        <strain evidence="7 8">YI</strain>
    </source>
</reference>
<dbReference type="InterPro" id="IPR016047">
    <property type="entry name" value="M23ase_b-sheet_dom"/>
</dbReference>
<dbReference type="PANTHER" id="PTHR21666">
    <property type="entry name" value="PEPTIDASE-RELATED"/>
    <property type="match status" value="1"/>
</dbReference>
<keyword evidence="2" id="KW-0175">Coiled coil</keyword>
<feature type="coiled-coil region" evidence="2">
    <location>
        <begin position="27"/>
        <end position="117"/>
    </location>
</feature>
<gene>
    <name evidence="7" type="ORF">CPZ25_007720</name>
</gene>
<keyword evidence="1 4" id="KW-0732">Signal</keyword>
<dbReference type="Proteomes" id="UP000218387">
    <property type="component" value="Chromosome"/>
</dbReference>
<evidence type="ECO:0000256" key="3">
    <source>
        <dbReference type="SAM" id="MobiDB-lite"/>
    </source>
</evidence>
<evidence type="ECO:0000256" key="1">
    <source>
        <dbReference type="ARBA" id="ARBA00022729"/>
    </source>
</evidence>
<evidence type="ECO:0000256" key="4">
    <source>
        <dbReference type="SAM" id="SignalP"/>
    </source>
</evidence>
<sequence length="424" mass="46169">MKKKISLIVTALFCLSIFISPVYAATKDELQQQKDDATAKKEAAQYQVDMTQNTIEGIQAEISKANAEMDKINGQINTLDGQISDLTANLERTTAELEAAEEKQAKQEEELKERVRVMYMYGNEGYMQVLFSATDFADFIAKADMMKSIVQADKDCATALEKTRAEVQEKKETIESNKTQVEQAKADQETALQSQQSIKSQKDELLAKNQQVVQQYQAEVNKQDEILNQANAELAVIAQQEAEALKARLAQEEAERQQREAEEAAQNGPSSGSSSEDSGSSGGGSSNVVVSSGFMWPLPGNYTITSWFGYRPASDTNGIGSTNHGGMDIAASTGTPIHAPAGGYVTMASWNGGYGNCIMVAMDNGDTLLFGHLSGYNVSYGQRVNQGDIIGYVGSTGNSTGPHLHLTYLLNNSTSVDPWDYIYY</sequence>
<name>A0A4P9C6T5_EUBML</name>
<feature type="compositionally biased region" description="Low complexity" evidence="3">
    <location>
        <begin position="264"/>
        <end position="279"/>
    </location>
</feature>
<dbReference type="CDD" id="cd12797">
    <property type="entry name" value="M23_peptidase"/>
    <property type="match status" value="1"/>
</dbReference>
<dbReference type="EMBL" id="CP029487">
    <property type="protein sequence ID" value="QCT71218.1"/>
    <property type="molecule type" value="Genomic_DNA"/>
</dbReference>
<feature type="signal peptide" evidence="4">
    <location>
        <begin position="1"/>
        <end position="24"/>
    </location>
</feature>
<dbReference type="PANTHER" id="PTHR21666:SF270">
    <property type="entry name" value="MUREIN HYDROLASE ACTIVATOR ENVC"/>
    <property type="match status" value="1"/>
</dbReference>
<dbReference type="InterPro" id="IPR011055">
    <property type="entry name" value="Dup_hybrid_motif"/>
</dbReference>
<dbReference type="AlphaFoldDB" id="A0A4P9C6T5"/>
<feature type="domain" description="Peptidoglycan hydrolase PcsB coiled-coil" evidence="6">
    <location>
        <begin position="98"/>
        <end position="170"/>
    </location>
</feature>
<dbReference type="Gene3D" id="6.10.250.3150">
    <property type="match status" value="1"/>
</dbReference>
<dbReference type="SUPFAM" id="SSF51261">
    <property type="entry name" value="Duplicated hybrid motif"/>
    <property type="match status" value="1"/>
</dbReference>
<organism evidence="7 8">
    <name type="scientific">Eubacterium maltosivorans</name>
    <dbReference type="NCBI Taxonomy" id="2041044"/>
    <lineage>
        <taxon>Bacteria</taxon>
        <taxon>Bacillati</taxon>
        <taxon>Bacillota</taxon>
        <taxon>Clostridia</taxon>
        <taxon>Eubacteriales</taxon>
        <taxon>Eubacteriaceae</taxon>
        <taxon>Eubacterium</taxon>
    </lineage>
</organism>
<accession>A0A4P9C6T5</accession>
<feature type="domain" description="M23ase beta-sheet core" evidence="5">
    <location>
        <begin position="323"/>
        <end position="418"/>
    </location>
</feature>
<dbReference type="Pfam" id="PF24568">
    <property type="entry name" value="CC_PcsB"/>
    <property type="match status" value="1"/>
</dbReference>
<feature type="chain" id="PRO_5020935129" evidence="4">
    <location>
        <begin position="25"/>
        <end position="424"/>
    </location>
</feature>
<keyword evidence="8" id="KW-1185">Reference proteome</keyword>
<dbReference type="RefSeq" id="WP_096920440.1">
    <property type="nucleotide sequence ID" value="NZ_CP029487.1"/>
</dbReference>
<proteinExistence type="predicted"/>
<evidence type="ECO:0000259" key="6">
    <source>
        <dbReference type="Pfam" id="PF24568"/>
    </source>
</evidence>
<feature type="compositionally biased region" description="Basic and acidic residues" evidence="3">
    <location>
        <begin position="248"/>
        <end position="262"/>
    </location>
</feature>
<dbReference type="GO" id="GO:0004222">
    <property type="term" value="F:metalloendopeptidase activity"/>
    <property type="evidence" value="ECO:0007669"/>
    <property type="project" value="TreeGrafter"/>
</dbReference>
<evidence type="ECO:0000313" key="7">
    <source>
        <dbReference type="EMBL" id="QCT71218.1"/>
    </source>
</evidence>
<dbReference type="Pfam" id="PF01551">
    <property type="entry name" value="Peptidase_M23"/>
    <property type="match status" value="1"/>
</dbReference>
<evidence type="ECO:0000256" key="2">
    <source>
        <dbReference type="SAM" id="Coils"/>
    </source>
</evidence>
<dbReference type="InterPro" id="IPR057309">
    <property type="entry name" value="PcsB_CC"/>
</dbReference>
<protein>
    <submittedName>
        <fullName evidence="7">Peptidase</fullName>
    </submittedName>
</protein>